<keyword evidence="3 6" id="KW-1133">Transmembrane helix</keyword>
<dbReference type="GO" id="GO:0005262">
    <property type="term" value="F:calcium channel activity"/>
    <property type="evidence" value="ECO:0007669"/>
    <property type="project" value="TreeGrafter"/>
</dbReference>
<feature type="transmembrane region" description="Helical" evidence="6">
    <location>
        <begin position="76"/>
        <end position="94"/>
    </location>
</feature>
<evidence type="ECO:0000256" key="4">
    <source>
        <dbReference type="ARBA" id="ARBA00023136"/>
    </source>
</evidence>
<dbReference type="Proteomes" id="UP000014809">
    <property type="component" value="Chromosome"/>
</dbReference>
<dbReference type="GO" id="GO:0008273">
    <property type="term" value="F:calcium, potassium:sodium antiporter activity"/>
    <property type="evidence" value="ECO:0007669"/>
    <property type="project" value="TreeGrafter"/>
</dbReference>
<name>S4XJB2_9CORY</name>
<dbReference type="eggNOG" id="COG0530">
    <property type="taxonomic scope" value="Bacteria"/>
</dbReference>
<feature type="transmembrane region" description="Helical" evidence="6">
    <location>
        <begin position="260"/>
        <end position="283"/>
    </location>
</feature>
<dbReference type="InterPro" id="IPR004837">
    <property type="entry name" value="NaCa_Exmemb"/>
</dbReference>
<feature type="transmembrane region" description="Helical" evidence="6">
    <location>
        <begin position="101"/>
        <end position="119"/>
    </location>
</feature>
<evidence type="ECO:0000313" key="8">
    <source>
        <dbReference type="EMBL" id="AGP31840.1"/>
    </source>
</evidence>
<dbReference type="Gene3D" id="1.20.1420.30">
    <property type="entry name" value="NCX, central ion-binding region"/>
    <property type="match status" value="1"/>
</dbReference>
<feature type="domain" description="Sodium/calcium exchanger membrane region" evidence="7">
    <location>
        <begin position="192"/>
        <end position="333"/>
    </location>
</feature>
<organism evidence="8 9">
    <name type="scientific">Corynebacterium terpenotabidum Y-11</name>
    <dbReference type="NCBI Taxonomy" id="1200352"/>
    <lineage>
        <taxon>Bacteria</taxon>
        <taxon>Bacillati</taxon>
        <taxon>Actinomycetota</taxon>
        <taxon>Actinomycetes</taxon>
        <taxon>Mycobacteriales</taxon>
        <taxon>Corynebacteriaceae</taxon>
        <taxon>Corynebacterium</taxon>
    </lineage>
</organism>
<feature type="transmembrane region" description="Helical" evidence="6">
    <location>
        <begin position="226"/>
        <end position="248"/>
    </location>
</feature>
<proteinExistence type="predicted"/>
<reference evidence="8 9" key="1">
    <citation type="submission" date="2012-06" db="EMBL/GenBank/DDBJ databases">
        <title>Complete genome sequence of Corynebacterium terpenotabidum Y-11 (=DSM 44721).</title>
        <authorList>
            <person name="Ruckert C."/>
            <person name="Albersmeier A."/>
            <person name="Al-Dilaimi A."/>
            <person name="Szczepanowski R."/>
            <person name="Kalinowski J."/>
        </authorList>
    </citation>
    <scope>NUCLEOTIDE SEQUENCE [LARGE SCALE GENOMIC DNA]</scope>
    <source>
        <strain evidence="8 9">Y-11</strain>
    </source>
</reference>
<dbReference type="AlphaFoldDB" id="S4XJB2"/>
<dbReference type="EMBL" id="CP003696">
    <property type="protein sequence ID" value="AGP31840.1"/>
    <property type="molecule type" value="Genomic_DNA"/>
</dbReference>
<dbReference type="KEGG" id="cter:A606_11005"/>
<keyword evidence="2 6" id="KW-0812">Transmembrane</keyword>
<dbReference type="STRING" id="1200352.A606_11005"/>
<dbReference type="InterPro" id="IPR044880">
    <property type="entry name" value="NCX_ion-bd_dom_sf"/>
</dbReference>
<dbReference type="InterPro" id="IPR004481">
    <property type="entry name" value="K/Na/Ca-exchanger"/>
</dbReference>
<keyword evidence="4 6" id="KW-0472">Membrane</keyword>
<evidence type="ECO:0000256" key="6">
    <source>
        <dbReference type="SAM" id="Phobius"/>
    </source>
</evidence>
<evidence type="ECO:0000256" key="1">
    <source>
        <dbReference type="ARBA" id="ARBA00004141"/>
    </source>
</evidence>
<feature type="transmembrane region" description="Helical" evidence="6">
    <location>
        <begin position="289"/>
        <end position="307"/>
    </location>
</feature>
<sequence>MSWLLLLLGFAVLVVGGELLVRGATALSGRMGIPPMVVGLTVVAIGSSMPELAVGIDAVFRDSPGLVTGNIVGTNIVNLLLILGLTAVLHPVLISRQMLRLDLPVVAGVAVLLFVLSLGGSLARPAGMVLVVVGVVYTWLILRHTRRVRGREPVPEASGASDQEATLPLPDVGDSLPADTAASRRGQLLRDIGYLVGGIVLVIIGADRLVTGAVEIATELGVSDTLIGLTIVAVGTSAPELVTAMVATVRGQASMAIGNLIGSSVYNIVFILGLTVLVAPSAVPVPDEVLYVDMLVMTGVSALVVAMCRSGHRITRREGGVLVLLYVAYLAYLVIART</sequence>
<dbReference type="GO" id="GO:0005886">
    <property type="term" value="C:plasma membrane"/>
    <property type="evidence" value="ECO:0007669"/>
    <property type="project" value="TreeGrafter"/>
</dbReference>
<dbReference type="PANTHER" id="PTHR10846:SF8">
    <property type="entry name" value="INNER MEMBRANE PROTEIN YRBG"/>
    <property type="match status" value="1"/>
</dbReference>
<feature type="transmembrane region" description="Helical" evidence="6">
    <location>
        <begin position="125"/>
        <end position="142"/>
    </location>
</feature>
<evidence type="ECO:0000259" key="7">
    <source>
        <dbReference type="Pfam" id="PF01699"/>
    </source>
</evidence>
<feature type="transmembrane region" description="Helical" evidence="6">
    <location>
        <begin position="319"/>
        <end position="336"/>
    </location>
</feature>
<feature type="region of interest" description="Disordered" evidence="5">
    <location>
        <begin position="152"/>
        <end position="175"/>
    </location>
</feature>
<dbReference type="OrthoDB" id="9794225at2"/>
<dbReference type="PATRIC" id="fig|1200352.3.peg.2252"/>
<dbReference type="RefSeq" id="WP_020442189.1">
    <property type="nucleotide sequence ID" value="NC_021663.1"/>
</dbReference>
<dbReference type="NCBIfam" id="TIGR00367">
    <property type="entry name" value="calcium/sodium antiporter"/>
    <property type="match status" value="1"/>
</dbReference>
<dbReference type="GO" id="GO:0006874">
    <property type="term" value="P:intracellular calcium ion homeostasis"/>
    <property type="evidence" value="ECO:0007669"/>
    <property type="project" value="TreeGrafter"/>
</dbReference>
<feature type="transmembrane region" description="Helical" evidence="6">
    <location>
        <begin position="192"/>
        <end position="214"/>
    </location>
</feature>
<dbReference type="Pfam" id="PF01699">
    <property type="entry name" value="Na_Ca_ex"/>
    <property type="match status" value="2"/>
</dbReference>
<dbReference type="PANTHER" id="PTHR10846">
    <property type="entry name" value="SODIUM/POTASSIUM/CALCIUM EXCHANGER"/>
    <property type="match status" value="1"/>
</dbReference>
<protein>
    <submittedName>
        <fullName evidence="8">Na+/Ca+ antiporter, CaCA family protein</fullName>
    </submittedName>
</protein>
<gene>
    <name evidence="8" type="ORF">A606_11005</name>
</gene>
<evidence type="ECO:0000256" key="5">
    <source>
        <dbReference type="SAM" id="MobiDB-lite"/>
    </source>
</evidence>
<evidence type="ECO:0000256" key="3">
    <source>
        <dbReference type="ARBA" id="ARBA00022989"/>
    </source>
</evidence>
<accession>S4XJB2</accession>
<dbReference type="HOGENOM" id="CLU_007948_0_3_11"/>
<feature type="domain" description="Sodium/calcium exchanger membrane region" evidence="7">
    <location>
        <begin position="2"/>
        <end position="141"/>
    </location>
</feature>
<evidence type="ECO:0000313" key="9">
    <source>
        <dbReference type="Proteomes" id="UP000014809"/>
    </source>
</evidence>
<comment type="subcellular location">
    <subcellularLocation>
        <location evidence="1">Membrane</location>
        <topology evidence="1">Multi-pass membrane protein</topology>
    </subcellularLocation>
</comment>
<evidence type="ECO:0000256" key="2">
    <source>
        <dbReference type="ARBA" id="ARBA00022692"/>
    </source>
</evidence>
<keyword evidence="9" id="KW-1185">Reference proteome</keyword>